<evidence type="ECO:0000256" key="5">
    <source>
        <dbReference type="ARBA" id="ARBA00023237"/>
    </source>
</evidence>
<organism evidence="7 8">
    <name type="scientific">Paraglaciecola chathamensis</name>
    <dbReference type="NCBI Taxonomy" id="368405"/>
    <lineage>
        <taxon>Bacteria</taxon>
        <taxon>Pseudomonadati</taxon>
        <taxon>Pseudomonadota</taxon>
        <taxon>Gammaproteobacteria</taxon>
        <taxon>Alteromonadales</taxon>
        <taxon>Alteromonadaceae</taxon>
        <taxon>Paraglaciecola</taxon>
    </lineage>
</organism>
<evidence type="ECO:0000256" key="2">
    <source>
        <dbReference type="ARBA" id="ARBA00022452"/>
    </source>
</evidence>
<sequence>MTLIDAISRAQQQDPWLSGSQQKERALQARGVAGDTLDNPELSFGLLNLPSDGFALDQEPMTQFKVGIKQTFTRGDSRSITRQRFNQLAAAQPLMRDDRRKQITQTITLLWLDLYYAKQSIALATQQSDVLQQLIDIAQRNYASVYANGSGQITQNDVLNAQLDKATLGDRIAELNVSKRTIEVKLCQWIVSESSSHAGLSNEFASINASDSSSEARPLDFANSKHELGFDDCELGSDAAVSLPEIPSLPDFITLDTRNMTARSNTRDKQRPLGRSNAMLALLVEHPRVQALKQNITASDSDVKLAKTQYDPKWAVNASYAHRQDDALNSSRADFWSLGVSVDLPLFSDQKQDSLLSAAHHQKEALRTDYRLLIRQMMAQLDVFSAQYVEYSKRIRHYQQVILPNIVEQKEVSTANLSHDYGSLNAAVEVSITELDAKLALLKLRNEQRKIQAQILYFLPHQDTNLKPADGSSPAKQQAHKSSISVSLRSSAIASPVKASPVIASGARP</sequence>
<dbReference type="Proteomes" id="UP000649232">
    <property type="component" value="Unassembled WGS sequence"/>
</dbReference>
<evidence type="ECO:0000313" key="8">
    <source>
        <dbReference type="Proteomes" id="UP000649232"/>
    </source>
</evidence>
<dbReference type="PANTHER" id="PTHR30026">
    <property type="entry name" value="OUTER MEMBRANE PROTEIN TOLC"/>
    <property type="match status" value="1"/>
</dbReference>
<evidence type="ECO:0000256" key="4">
    <source>
        <dbReference type="ARBA" id="ARBA00023136"/>
    </source>
</evidence>
<keyword evidence="4" id="KW-0472">Membrane</keyword>
<accession>A0ABS0WF49</accession>
<keyword evidence="3" id="KW-0812">Transmembrane</keyword>
<name>A0ABS0WF49_9ALTE</name>
<evidence type="ECO:0000256" key="1">
    <source>
        <dbReference type="ARBA" id="ARBA00004442"/>
    </source>
</evidence>
<gene>
    <name evidence="7" type="ORF">JEU11_11445</name>
</gene>
<dbReference type="InterPro" id="IPR051906">
    <property type="entry name" value="TolC-like"/>
</dbReference>
<evidence type="ECO:0000256" key="6">
    <source>
        <dbReference type="SAM" id="MobiDB-lite"/>
    </source>
</evidence>
<dbReference type="PANTHER" id="PTHR30026:SF20">
    <property type="entry name" value="OUTER MEMBRANE PROTEIN TOLC"/>
    <property type="match status" value="1"/>
</dbReference>
<feature type="region of interest" description="Disordered" evidence="6">
    <location>
        <begin position="467"/>
        <end position="509"/>
    </location>
</feature>
<comment type="subcellular location">
    <subcellularLocation>
        <location evidence="1">Cell outer membrane</location>
    </subcellularLocation>
</comment>
<comment type="caution">
    <text evidence="7">The sequence shown here is derived from an EMBL/GenBank/DDBJ whole genome shotgun (WGS) entry which is preliminary data.</text>
</comment>
<feature type="compositionally biased region" description="Low complexity" evidence="6">
    <location>
        <begin position="482"/>
        <end position="495"/>
    </location>
</feature>
<dbReference type="SUPFAM" id="SSF56954">
    <property type="entry name" value="Outer membrane efflux proteins (OEP)"/>
    <property type="match status" value="1"/>
</dbReference>
<keyword evidence="2" id="KW-1134">Transmembrane beta strand</keyword>
<evidence type="ECO:0000313" key="7">
    <source>
        <dbReference type="EMBL" id="MBJ2137068.1"/>
    </source>
</evidence>
<keyword evidence="5" id="KW-0998">Cell outer membrane</keyword>
<reference evidence="7 8" key="1">
    <citation type="submission" date="2020-12" db="EMBL/GenBank/DDBJ databases">
        <title>Draft genome sequences of nine environmental bacterial isolates colonizing plastic.</title>
        <authorList>
            <person name="Borre I."/>
            <person name="Sonnenschein E.C."/>
        </authorList>
    </citation>
    <scope>NUCLEOTIDE SEQUENCE [LARGE SCALE GENOMIC DNA]</scope>
    <source>
        <strain evidence="7 8">IB30</strain>
    </source>
</reference>
<protein>
    <submittedName>
        <fullName evidence="7">TolC family protein</fullName>
    </submittedName>
</protein>
<evidence type="ECO:0000256" key="3">
    <source>
        <dbReference type="ARBA" id="ARBA00022692"/>
    </source>
</evidence>
<dbReference type="Gene3D" id="1.20.1600.10">
    <property type="entry name" value="Outer membrane efflux proteins (OEP)"/>
    <property type="match status" value="1"/>
</dbReference>
<proteinExistence type="predicted"/>
<dbReference type="EMBL" id="JAEILT010000015">
    <property type="protein sequence ID" value="MBJ2137068.1"/>
    <property type="molecule type" value="Genomic_DNA"/>
</dbReference>